<dbReference type="InterPro" id="IPR025669">
    <property type="entry name" value="AAA_dom"/>
</dbReference>
<dbReference type="Gene3D" id="3.40.50.300">
    <property type="entry name" value="P-loop containing nucleotide triphosphate hydrolases"/>
    <property type="match status" value="1"/>
</dbReference>
<feature type="domain" description="AAA" evidence="1">
    <location>
        <begin position="1"/>
        <end position="176"/>
    </location>
</feature>
<dbReference type="EMBL" id="AP022853">
    <property type="protein sequence ID" value="BCB26795.1"/>
    <property type="molecule type" value="Genomic_DNA"/>
</dbReference>
<organism evidence="2 3">
    <name type="scientific">Sulfurimicrobium lacus</name>
    <dbReference type="NCBI Taxonomy" id="2715678"/>
    <lineage>
        <taxon>Bacteria</taxon>
        <taxon>Pseudomonadati</taxon>
        <taxon>Pseudomonadota</taxon>
        <taxon>Betaproteobacteria</taxon>
        <taxon>Nitrosomonadales</taxon>
        <taxon>Sulfuricellaceae</taxon>
        <taxon>Sulfurimicrobium</taxon>
    </lineage>
</organism>
<protein>
    <submittedName>
        <fullName evidence="2">Chromosome partitioning protein ParA</fullName>
    </submittedName>
</protein>
<dbReference type="KEGG" id="slac:SKTS_16810"/>
<dbReference type="SUPFAM" id="SSF52540">
    <property type="entry name" value="P-loop containing nucleoside triphosphate hydrolases"/>
    <property type="match status" value="1"/>
</dbReference>
<dbReference type="AlphaFoldDB" id="A0A6F8VDF6"/>
<proteinExistence type="predicted"/>
<keyword evidence="3" id="KW-1185">Reference proteome</keyword>
<evidence type="ECO:0000313" key="3">
    <source>
        <dbReference type="Proteomes" id="UP000502260"/>
    </source>
</evidence>
<dbReference type="RefSeq" id="WP_173063229.1">
    <property type="nucleotide sequence ID" value="NZ_AP022853.1"/>
</dbReference>
<evidence type="ECO:0000259" key="1">
    <source>
        <dbReference type="Pfam" id="PF13614"/>
    </source>
</evidence>
<reference evidence="3" key="1">
    <citation type="submission" date="2020-03" db="EMBL/GenBank/DDBJ databases">
        <title>Complete genome sequence of sulfur-oxidizing bacterium skT11.</title>
        <authorList>
            <person name="Kanda M."/>
            <person name="Kojima H."/>
            <person name="Fukui M."/>
        </authorList>
    </citation>
    <scope>NUCLEOTIDE SEQUENCE [LARGE SCALE GENOMIC DNA]</scope>
    <source>
        <strain evidence="3">skT11</strain>
    </source>
</reference>
<sequence length="254" mass="27653">MTIIAVFNQKGGVGKTTTSLNLVGALARGGLDPLAIDLDPQAHLTIIGDVPVASGTDSMFGFYTEASSLSELVRKFPIGGNIIPSHMELSKVDALQGKGLKSVMRLRNAIQAEMLEHEGAPIVIDCCPMLNVLSLNAIFASRKLLVPISADFLSVKGAIQLENTLKALEHVVKKRIERRYVVTRFDSRRRMAHDIVSQLRERFGAELCTTHITENVSLAESPAYNKDVFTHAPHSQGAKDYDALVTELAETGFL</sequence>
<dbReference type="Pfam" id="PF13614">
    <property type="entry name" value="AAA_31"/>
    <property type="match status" value="1"/>
</dbReference>
<dbReference type="InterPro" id="IPR050678">
    <property type="entry name" value="DNA_Partitioning_ATPase"/>
</dbReference>
<dbReference type="InterPro" id="IPR027417">
    <property type="entry name" value="P-loop_NTPase"/>
</dbReference>
<dbReference type="PANTHER" id="PTHR13696:SF52">
    <property type="entry name" value="PARA FAMILY PROTEIN CT_582"/>
    <property type="match status" value="1"/>
</dbReference>
<dbReference type="Proteomes" id="UP000502260">
    <property type="component" value="Chromosome"/>
</dbReference>
<dbReference type="PANTHER" id="PTHR13696">
    <property type="entry name" value="P-LOOP CONTAINING NUCLEOSIDE TRIPHOSPHATE HYDROLASE"/>
    <property type="match status" value="1"/>
</dbReference>
<name>A0A6F8VDF6_9PROT</name>
<accession>A0A6F8VDF6</accession>
<dbReference type="CDD" id="cd02042">
    <property type="entry name" value="ParAB_family"/>
    <property type="match status" value="1"/>
</dbReference>
<gene>
    <name evidence="2" type="primary">parA_1</name>
    <name evidence="2" type="ORF">SKTS_16810</name>
</gene>
<evidence type="ECO:0000313" key="2">
    <source>
        <dbReference type="EMBL" id="BCB26795.1"/>
    </source>
</evidence>